<dbReference type="EMBL" id="JPKZ01022262">
    <property type="protein sequence ID" value="KHN71429.1"/>
    <property type="molecule type" value="Genomic_DNA"/>
</dbReference>
<protein>
    <submittedName>
        <fullName evidence="1">Uncharacterized protein</fullName>
    </submittedName>
</protein>
<name>A0A0B2UQB7_TOXCA</name>
<comment type="caution">
    <text evidence="1">The sequence shown here is derived from an EMBL/GenBank/DDBJ whole genome shotgun (WGS) entry which is preliminary data.</text>
</comment>
<dbReference type="Proteomes" id="UP000031036">
    <property type="component" value="Unassembled WGS sequence"/>
</dbReference>
<evidence type="ECO:0000313" key="2">
    <source>
        <dbReference type="Proteomes" id="UP000031036"/>
    </source>
</evidence>
<evidence type="ECO:0000313" key="1">
    <source>
        <dbReference type="EMBL" id="KHN71429.1"/>
    </source>
</evidence>
<sequence>METAVRLSWKRERNDSDEPEVLYSSVVAVPSAQTDEELMASLVSRDERLDYLLSLRESERAMRLTEDQVLLLTLFIYFYFLRERVPQSFDITYFL</sequence>
<proteinExistence type="predicted"/>
<organism evidence="1 2">
    <name type="scientific">Toxocara canis</name>
    <name type="common">Canine roundworm</name>
    <dbReference type="NCBI Taxonomy" id="6265"/>
    <lineage>
        <taxon>Eukaryota</taxon>
        <taxon>Metazoa</taxon>
        <taxon>Ecdysozoa</taxon>
        <taxon>Nematoda</taxon>
        <taxon>Chromadorea</taxon>
        <taxon>Rhabditida</taxon>
        <taxon>Spirurina</taxon>
        <taxon>Ascaridomorpha</taxon>
        <taxon>Ascaridoidea</taxon>
        <taxon>Toxocaridae</taxon>
        <taxon>Toxocara</taxon>
    </lineage>
</organism>
<reference evidence="1 2" key="1">
    <citation type="submission" date="2014-11" db="EMBL/GenBank/DDBJ databases">
        <title>Genetic blueprint of the zoonotic pathogen Toxocara canis.</title>
        <authorList>
            <person name="Zhu X.-Q."/>
            <person name="Korhonen P.K."/>
            <person name="Cai H."/>
            <person name="Young N.D."/>
            <person name="Nejsum P."/>
            <person name="von Samson-Himmelstjerna G."/>
            <person name="Boag P.R."/>
            <person name="Tan P."/>
            <person name="Li Q."/>
            <person name="Min J."/>
            <person name="Yang Y."/>
            <person name="Wang X."/>
            <person name="Fang X."/>
            <person name="Hall R.S."/>
            <person name="Hofmann A."/>
            <person name="Sternberg P.W."/>
            <person name="Jex A.R."/>
            <person name="Gasser R.B."/>
        </authorList>
    </citation>
    <scope>NUCLEOTIDE SEQUENCE [LARGE SCALE GENOMIC DNA]</scope>
    <source>
        <strain evidence="1">PN_DK_2014</strain>
    </source>
</reference>
<accession>A0A0B2UQB7</accession>
<keyword evidence="2" id="KW-1185">Reference proteome</keyword>
<gene>
    <name evidence="1" type="ORF">Tcan_02275</name>
</gene>
<dbReference type="AlphaFoldDB" id="A0A0B2UQB7"/>